<dbReference type="InterPro" id="IPR003439">
    <property type="entry name" value="ABC_transporter-like_ATP-bd"/>
</dbReference>
<keyword evidence="6" id="KW-1185">Reference proteome</keyword>
<dbReference type="InterPro" id="IPR027417">
    <property type="entry name" value="P-loop_NTPase"/>
</dbReference>
<dbReference type="InterPro" id="IPR050763">
    <property type="entry name" value="ABC_transporter_ATP-binding"/>
</dbReference>
<dbReference type="PROSITE" id="PS00211">
    <property type="entry name" value="ABC_TRANSPORTER_1"/>
    <property type="match status" value="1"/>
</dbReference>
<keyword evidence="3 5" id="KW-0067">ATP-binding</keyword>
<gene>
    <name evidence="5" type="ORF">FYJ45_28070</name>
</gene>
<evidence type="ECO:0000259" key="4">
    <source>
        <dbReference type="PROSITE" id="PS50893"/>
    </source>
</evidence>
<proteinExistence type="predicted"/>
<dbReference type="PANTHER" id="PTHR42711:SF18">
    <property type="entry name" value="ABC TRANSPORTER, ATP-BINDING PROTEIN"/>
    <property type="match status" value="1"/>
</dbReference>
<reference evidence="5 6" key="1">
    <citation type="submission" date="2019-08" db="EMBL/GenBank/DDBJ databases">
        <title>In-depth cultivation of the pig gut microbiome towards novel bacterial diversity and tailored functional studies.</title>
        <authorList>
            <person name="Wylensek D."/>
            <person name="Hitch T.C.A."/>
            <person name="Clavel T."/>
        </authorList>
    </citation>
    <scope>NUCLEOTIDE SEQUENCE [LARGE SCALE GENOMIC DNA]</scope>
    <source>
        <strain evidence="5 6">WCA-389-WT-23B</strain>
    </source>
</reference>
<dbReference type="RefSeq" id="WP_154468262.1">
    <property type="nucleotide sequence ID" value="NZ_VUMI01000090.1"/>
</dbReference>
<sequence length="241" mass="27074">MIEVKDLTFSYGKDKQALHSLNFSVSDGEIFGFLGPNGSGKSTTQKILTGILKGHGGYVSLFGQEIQTVHTKEFFQKIGVLFEFPYLYSNLSAIDNLKYFSSFYPKEQLRDAEELLDELEFKRDFLKKPVSSYSKGMRQRVSMARALISNPQLLFLDEPTSGLDPSGAVLFRNIIEEERKKGTTVFLTTHNMVDADLLCDRVAFISNGAIVALDTPKKLKEQNSSQQVIIDYLNQIAHAVQ</sequence>
<evidence type="ECO:0000313" key="5">
    <source>
        <dbReference type="EMBL" id="MSS91925.1"/>
    </source>
</evidence>
<dbReference type="GO" id="GO:0016887">
    <property type="term" value="F:ATP hydrolysis activity"/>
    <property type="evidence" value="ECO:0007669"/>
    <property type="project" value="InterPro"/>
</dbReference>
<dbReference type="GeneID" id="86056840"/>
<dbReference type="PROSITE" id="PS50893">
    <property type="entry name" value="ABC_TRANSPORTER_2"/>
    <property type="match status" value="1"/>
</dbReference>
<accession>A0A6N7WQ43</accession>
<protein>
    <submittedName>
        <fullName evidence="5">ABC transporter ATP-binding protein</fullName>
    </submittedName>
</protein>
<dbReference type="GO" id="GO:0005524">
    <property type="term" value="F:ATP binding"/>
    <property type="evidence" value="ECO:0007669"/>
    <property type="project" value="UniProtKB-KW"/>
</dbReference>
<keyword evidence="1" id="KW-0813">Transport</keyword>
<dbReference type="InterPro" id="IPR017871">
    <property type="entry name" value="ABC_transporter-like_CS"/>
</dbReference>
<dbReference type="Gene3D" id="3.40.50.300">
    <property type="entry name" value="P-loop containing nucleotide triphosphate hydrolases"/>
    <property type="match status" value="1"/>
</dbReference>
<keyword evidence="2" id="KW-0547">Nucleotide-binding</keyword>
<evidence type="ECO:0000256" key="3">
    <source>
        <dbReference type="ARBA" id="ARBA00022840"/>
    </source>
</evidence>
<dbReference type="Proteomes" id="UP000436047">
    <property type="component" value="Unassembled WGS sequence"/>
</dbReference>
<feature type="domain" description="ABC transporter" evidence="4">
    <location>
        <begin position="2"/>
        <end position="232"/>
    </location>
</feature>
<dbReference type="Pfam" id="PF00005">
    <property type="entry name" value="ABC_tran"/>
    <property type="match status" value="1"/>
</dbReference>
<evidence type="ECO:0000256" key="2">
    <source>
        <dbReference type="ARBA" id="ARBA00022741"/>
    </source>
</evidence>
<dbReference type="PANTHER" id="PTHR42711">
    <property type="entry name" value="ABC TRANSPORTER ATP-BINDING PROTEIN"/>
    <property type="match status" value="1"/>
</dbReference>
<evidence type="ECO:0000313" key="6">
    <source>
        <dbReference type="Proteomes" id="UP000436047"/>
    </source>
</evidence>
<organism evidence="5 6">
    <name type="scientific">Eisenbergiella porci</name>
    <dbReference type="NCBI Taxonomy" id="2652274"/>
    <lineage>
        <taxon>Bacteria</taxon>
        <taxon>Bacillati</taxon>
        <taxon>Bacillota</taxon>
        <taxon>Clostridia</taxon>
        <taxon>Lachnospirales</taxon>
        <taxon>Lachnospiraceae</taxon>
        <taxon>Eisenbergiella</taxon>
    </lineage>
</organism>
<dbReference type="CDD" id="cd03230">
    <property type="entry name" value="ABC_DR_subfamily_A"/>
    <property type="match status" value="1"/>
</dbReference>
<evidence type="ECO:0000256" key="1">
    <source>
        <dbReference type="ARBA" id="ARBA00022448"/>
    </source>
</evidence>
<dbReference type="SMART" id="SM00382">
    <property type="entry name" value="AAA"/>
    <property type="match status" value="1"/>
</dbReference>
<dbReference type="AlphaFoldDB" id="A0A6N7WQ43"/>
<dbReference type="InterPro" id="IPR003593">
    <property type="entry name" value="AAA+_ATPase"/>
</dbReference>
<dbReference type="SUPFAM" id="SSF52540">
    <property type="entry name" value="P-loop containing nucleoside triphosphate hydrolases"/>
    <property type="match status" value="1"/>
</dbReference>
<name>A0A6N7WQ43_9FIRM</name>
<comment type="caution">
    <text evidence="5">The sequence shown here is derived from an EMBL/GenBank/DDBJ whole genome shotgun (WGS) entry which is preliminary data.</text>
</comment>
<dbReference type="EMBL" id="VUMI01000090">
    <property type="protein sequence ID" value="MSS91925.1"/>
    <property type="molecule type" value="Genomic_DNA"/>
</dbReference>